<dbReference type="GO" id="GO:0071555">
    <property type="term" value="P:cell wall organization"/>
    <property type="evidence" value="ECO:0007669"/>
    <property type="project" value="UniProtKB-KW"/>
</dbReference>
<evidence type="ECO:0000313" key="10">
    <source>
        <dbReference type="EMBL" id="CAB4621082.1"/>
    </source>
</evidence>
<evidence type="ECO:0000256" key="5">
    <source>
        <dbReference type="ARBA" id="ARBA00023316"/>
    </source>
</evidence>
<dbReference type="InterPro" id="IPR002477">
    <property type="entry name" value="Peptidoglycan-bd-like"/>
</dbReference>
<evidence type="ECO:0000259" key="7">
    <source>
        <dbReference type="Pfam" id="PF01471"/>
    </source>
</evidence>
<keyword evidence="3" id="KW-0133">Cell shape</keyword>
<dbReference type="Pfam" id="PF03734">
    <property type="entry name" value="YkuD"/>
    <property type="match status" value="1"/>
</dbReference>
<dbReference type="SUPFAM" id="SSF141523">
    <property type="entry name" value="L,D-transpeptidase catalytic domain-like"/>
    <property type="match status" value="1"/>
</dbReference>
<sequence length="330" mass="34519">MNPTENRTLLMSGVGIVAAAILVVALVSGGSDTSTSPNDSTSTSSSSLVDSSLVDIEPVTTVPGTDSSIAPATDPVDITGEEPTSDEPCVLTVRSLAGGDTGPSVTCLQEALIVAGFLNSAATGVYDNATATAVEKLQTDRDLYVDGKTGRETALSLGVWPDEASLVIHTPPPAPGAVDLLGYELSSVATSGPDTPPLPPNSGSGRRLVYERAGQRIWAVGEDNVVIRSWLVSGSKYNNETPGSHAVYSRSDVSTAWNGKAFLYKMVRWLKTDIGAIGFHALPIHRSDNTPYQTDAELGTRLSGGCQRQANLDADFTWDFAQIGTPVIVI</sequence>
<dbReference type="GO" id="GO:0009252">
    <property type="term" value="P:peptidoglycan biosynthetic process"/>
    <property type="evidence" value="ECO:0007669"/>
    <property type="project" value="UniProtKB-UniPathway"/>
</dbReference>
<keyword evidence="2" id="KW-0808">Transferase</keyword>
<dbReference type="UniPathway" id="UPA00219"/>
<gene>
    <name evidence="9" type="ORF">UFOPK1421_01239</name>
    <name evidence="10" type="ORF">UFOPK1960_00021</name>
    <name evidence="11" type="ORF">UFOPK3889_00427</name>
</gene>
<dbReference type="Pfam" id="PF01471">
    <property type="entry name" value="PG_binding_1"/>
    <property type="match status" value="1"/>
</dbReference>
<dbReference type="EMBL" id="CAEZSL010000154">
    <property type="protein sequence ID" value="CAB4550343.1"/>
    <property type="molecule type" value="Genomic_DNA"/>
</dbReference>
<feature type="region of interest" description="Disordered" evidence="6">
    <location>
        <begin position="31"/>
        <end position="86"/>
    </location>
</feature>
<name>A0A6J7LUN6_9ZZZZ</name>
<evidence type="ECO:0000313" key="9">
    <source>
        <dbReference type="EMBL" id="CAB4550343.1"/>
    </source>
</evidence>
<feature type="domain" description="Peptidoglycan binding-like" evidence="7">
    <location>
        <begin position="101"/>
        <end position="154"/>
    </location>
</feature>
<dbReference type="InterPro" id="IPR005490">
    <property type="entry name" value="LD_TPept_cat_dom"/>
</dbReference>
<keyword evidence="5" id="KW-0961">Cell wall biogenesis/degradation</keyword>
<dbReference type="Gene3D" id="2.40.440.10">
    <property type="entry name" value="L,D-transpeptidase catalytic domain-like"/>
    <property type="match status" value="1"/>
</dbReference>
<proteinExistence type="predicted"/>
<dbReference type="CDD" id="cd16913">
    <property type="entry name" value="YkuD_like"/>
    <property type="match status" value="1"/>
</dbReference>
<reference evidence="11" key="1">
    <citation type="submission" date="2020-05" db="EMBL/GenBank/DDBJ databases">
        <authorList>
            <person name="Chiriac C."/>
            <person name="Salcher M."/>
            <person name="Ghai R."/>
            <person name="Kavagutti S V."/>
        </authorList>
    </citation>
    <scope>NUCLEOTIDE SEQUENCE</scope>
</reference>
<evidence type="ECO:0000256" key="2">
    <source>
        <dbReference type="ARBA" id="ARBA00022679"/>
    </source>
</evidence>
<evidence type="ECO:0000256" key="3">
    <source>
        <dbReference type="ARBA" id="ARBA00022960"/>
    </source>
</evidence>
<dbReference type="EMBL" id="CAEZVL010000001">
    <property type="protein sequence ID" value="CAB4621082.1"/>
    <property type="molecule type" value="Genomic_DNA"/>
</dbReference>
<dbReference type="InterPro" id="IPR036365">
    <property type="entry name" value="PGBD-like_sf"/>
</dbReference>
<protein>
    <submittedName>
        <fullName evidence="11">Unannotated protein</fullName>
    </submittedName>
</protein>
<evidence type="ECO:0000256" key="6">
    <source>
        <dbReference type="SAM" id="MobiDB-lite"/>
    </source>
</evidence>
<dbReference type="InterPro" id="IPR038063">
    <property type="entry name" value="Transpep_catalytic_dom"/>
</dbReference>
<evidence type="ECO:0000259" key="8">
    <source>
        <dbReference type="Pfam" id="PF03734"/>
    </source>
</evidence>
<dbReference type="Gene3D" id="1.10.101.10">
    <property type="entry name" value="PGBD-like superfamily/PGBD"/>
    <property type="match status" value="1"/>
</dbReference>
<feature type="domain" description="L,D-TPase catalytic" evidence="8">
    <location>
        <begin position="208"/>
        <end position="329"/>
    </location>
</feature>
<evidence type="ECO:0000256" key="4">
    <source>
        <dbReference type="ARBA" id="ARBA00022984"/>
    </source>
</evidence>
<accession>A0A6J7LUN6</accession>
<comment type="pathway">
    <text evidence="1">Cell wall biogenesis; peptidoglycan biosynthesis.</text>
</comment>
<organism evidence="11">
    <name type="scientific">freshwater metagenome</name>
    <dbReference type="NCBI Taxonomy" id="449393"/>
    <lineage>
        <taxon>unclassified sequences</taxon>
        <taxon>metagenomes</taxon>
        <taxon>ecological metagenomes</taxon>
    </lineage>
</organism>
<dbReference type="SUPFAM" id="SSF47090">
    <property type="entry name" value="PGBD-like"/>
    <property type="match status" value="1"/>
</dbReference>
<dbReference type="AlphaFoldDB" id="A0A6J7LUN6"/>
<dbReference type="InterPro" id="IPR036366">
    <property type="entry name" value="PGBDSf"/>
</dbReference>
<evidence type="ECO:0000256" key="1">
    <source>
        <dbReference type="ARBA" id="ARBA00004752"/>
    </source>
</evidence>
<dbReference type="GO" id="GO:0008360">
    <property type="term" value="P:regulation of cell shape"/>
    <property type="evidence" value="ECO:0007669"/>
    <property type="project" value="UniProtKB-KW"/>
</dbReference>
<dbReference type="GO" id="GO:0016740">
    <property type="term" value="F:transferase activity"/>
    <property type="evidence" value="ECO:0007669"/>
    <property type="project" value="UniProtKB-KW"/>
</dbReference>
<evidence type="ECO:0000313" key="11">
    <source>
        <dbReference type="EMBL" id="CAB4969184.1"/>
    </source>
</evidence>
<keyword evidence="4" id="KW-0573">Peptidoglycan synthesis</keyword>
<dbReference type="EMBL" id="CAFBNZ010000054">
    <property type="protein sequence ID" value="CAB4969184.1"/>
    <property type="molecule type" value="Genomic_DNA"/>
</dbReference>
<feature type="compositionally biased region" description="Low complexity" evidence="6">
    <location>
        <begin position="31"/>
        <end position="55"/>
    </location>
</feature>